<dbReference type="InterPro" id="IPR000073">
    <property type="entry name" value="AB_hydrolase_1"/>
</dbReference>
<keyword evidence="3" id="KW-0378">Hydrolase</keyword>
<feature type="domain" description="AB hydrolase-1" evidence="1">
    <location>
        <begin position="72"/>
        <end position="202"/>
    </location>
</feature>
<dbReference type="SUPFAM" id="SSF53474">
    <property type="entry name" value="alpha/beta-Hydrolases"/>
    <property type="match status" value="1"/>
</dbReference>
<gene>
    <name evidence="3" type="ORF">ACFSQP_00160</name>
</gene>
<dbReference type="RefSeq" id="WP_376890897.1">
    <property type="nucleotide sequence ID" value="NZ_JBHULS010000001.1"/>
</dbReference>
<keyword evidence="4" id="KW-1185">Reference proteome</keyword>
<organism evidence="3 4">
    <name type="scientific">Bizionia sediminis</name>
    <dbReference type="NCBI Taxonomy" id="1737064"/>
    <lineage>
        <taxon>Bacteria</taxon>
        <taxon>Pseudomonadati</taxon>
        <taxon>Bacteroidota</taxon>
        <taxon>Flavobacteriia</taxon>
        <taxon>Flavobacteriales</taxon>
        <taxon>Flavobacteriaceae</taxon>
        <taxon>Bizionia</taxon>
    </lineage>
</organism>
<dbReference type="Pfam" id="PF08386">
    <property type="entry name" value="Abhydrolase_4"/>
    <property type="match status" value="1"/>
</dbReference>
<proteinExistence type="predicted"/>
<dbReference type="InterPro" id="IPR029058">
    <property type="entry name" value="AB_hydrolase_fold"/>
</dbReference>
<dbReference type="InterPro" id="IPR013595">
    <property type="entry name" value="Pept_S33_TAP-like_C"/>
</dbReference>
<dbReference type="Pfam" id="PF00561">
    <property type="entry name" value="Abhydrolase_1"/>
    <property type="match status" value="1"/>
</dbReference>
<name>A0ABW5KMJ7_9FLAO</name>
<evidence type="ECO:0000259" key="1">
    <source>
        <dbReference type="Pfam" id="PF00561"/>
    </source>
</evidence>
<accession>A0ABW5KMJ7</accession>
<protein>
    <submittedName>
        <fullName evidence="3">Alpha/beta fold hydrolase</fullName>
    </submittedName>
</protein>
<evidence type="ECO:0000313" key="4">
    <source>
        <dbReference type="Proteomes" id="UP001597472"/>
    </source>
</evidence>
<evidence type="ECO:0000313" key="3">
    <source>
        <dbReference type="EMBL" id="MFD2550214.1"/>
    </source>
</evidence>
<dbReference type="Gene3D" id="3.40.50.1820">
    <property type="entry name" value="alpha/beta hydrolase"/>
    <property type="match status" value="1"/>
</dbReference>
<dbReference type="EMBL" id="JBHULS010000001">
    <property type="protein sequence ID" value="MFD2550214.1"/>
    <property type="molecule type" value="Genomic_DNA"/>
</dbReference>
<dbReference type="PANTHER" id="PTHR46438">
    <property type="entry name" value="ALPHA/BETA-HYDROLASES SUPERFAMILY PROTEIN"/>
    <property type="match status" value="1"/>
</dbReference>
<sequence>MITIPKSLGFLINSVGIVSKKTAARVALYLFTTPRNGQITPKQSKFLKSAVSKTLFFEDYQINTYTWKGSGPTILLAHGWESNSGRWHFLIKDMQDLNYNIVALDAPAHGNSGSKRFNAILYANFMQVVSNHYHPDIVIGHSVGGMAAVYAQTKLKSANVKKMVLLGTPTKFEGVINRYYHMMGFSERTKQATNKHIETVFNVAPKNFSTAQFSKQLAIKSLIIHDNKDRVIPYADAIELHANLTNSTLITTSGFGHSLKDRSISDHILTFLKG</sequence>
<comment type="caution">
    <text evidence="3">The sequence shown here is derived from an EMBL/GenBank/DDBJ whole genome shotgun (WGS) entry which is preliminary data.</text>
</comment>
<reference evidence="4" key="1">
    <citation type="journal article" date="2019" name="Int. J. Syst. Evol. Microbiol.">
        <title>The Global Catalogue of Microorganisms (GCM) 10K type strain sequencing project: providing services to taxonomists for standard genome sequencing and annotation.</title>
        <authorList>
            <consortium name="The Broad Institute Genomics Platform"/>
            <consortium name="The Broad Institute Genome Sequencing Center for Infectious Disease"/>
            <person name="Wu L."/>
            <person name="Ma J."/>
        </authorList>
    </citation>
    <scope>NUCLEOTIDE SEQUENCE [LARGE SCALE GENOMIC DNA]</scope>
    <source>
        <strain evidence="4">KCTC 42587</strain>
    </source>
</reference>
<dbReference type="GO" id="GO:0016787">
    <property type="term" value="F:hydrolase activity"/>
    <property type="evidence" value="ECO:0007669"/>
    <property type="project" value="UniProtKB-KW"/>
</dbReference>
<feature type="domain" description="Peptidase S33 tripeptidyl aminopeptidase-like C-terminal" evidence="2">
    <location>
        <begin position="215"/>
        <end position="272"/>
    </location>
</feature>
<evidence type="ECO:0000259" key="2">
    <source>
        <dbReference type="Pfam" id="PF08386"/>
    </source>
</evidence>
<dbReference type="Proteomes" id="UP001597472">
    <property type="component" value="Unassembled WGS sequence"/>
</dbReference>